<accession>A0A016UI81</accession>
<dbReference type="OrthoDB" id="5839195at2759"/>
<gene>
    <name evidence="1" type="primary">Acey_s0041.g480</name>
    <name evidence="1" type="ORF">Y032_0041g480</name>
</gene>
<reference evidence="2" key="1">
    <citation type="journal article" date="2015" name="Nat. Genet.">
        <title>The genome and transcriptome of the zoonotic hookworm Ancylostoma ceylanicum identify infection-specific gene families.</title>
        <authorList>
            <person name="Schwarz E.M."/>
            <person name="Hu Y."/>
            <person name="Antoshechkin I."/>
            <person name="Miller M.M."/>
            <person name="Sternberg P.W."/>
            <person name="Aroian R.V."/>
        </authorList>
    </citation>
    <scope>NUCLEOTIDE SEQUENCE</scope>
    <source>
        <strain evidence="2">HY135</strain>
    </source>
</reference>
<sequence length="212" mass="24058">MFGNKRSVLKNRVMFIFGQVFIGRGTTEQQYLLRPATHFVEFVNFGKIKMFLITIIFALVVSNTLGVQVEVTIKPSSTQSCPEHVVSDDKLIIDYVSVFHTDKTKKILSAAILPVSSSFGNDGIHINKNYDSHNDGKSCSRISTPLGCHRMRVHNGVDYEVETTILEHETEISARKTLEAFWIHAKNPKMNRKEECPTITNELLPYLRLCNI</sequence>
<dbReference type="STRING" id="53326.A0A016UI81"/>
<dbReference type="AlphaFoldDB" id="A0A016UI81"/>
<evidence type="ECO:0000313" key="2">
    <source>
        <dbReference type="Proteomes" id="UP000024635"/>
    </source>
</evidence>
<protein>
    <submittedName>
        <fullName evidence="1">Uncharacterized protein</fullName>
    </submittedName>
</protein>
<organism evidence="1 2">
    <name type="scientific">Ancylostoma ceylanicum</name>
    <dbReference type="NCBI Taxonomy" id="53326"/>
    <lineage>
        <taxon>Eukaryota</taxon>
        <taxon>Metazoa</taxon>
        <taxon>Ecdysozoa</taxon>
        <taxon>Nematoda</taxon>
        <taxon>Chromadorea</taxon>
        <taxon>Rhabditida</taxon>
        <taxon>Rhabditina</taxon>
        <taxon>Rhabditomorpha</taxon>
        <taxon>Strongyloidea</taxon>
        <taxon>Ancylostomatidae</taxon>
        <taxon>Ancylostomatinae</taxon>
        <taxon>Ancylostoma</taxon>
    </lineage>
</organism>
<dbReference type="EMBL" id="JARK01001377">
    <property type="protein sequence ID" value="EYC14338.1"/>
    <property type="molecule type" value="Genomic_DNA"/>
</dbReference>
<keyword evidence="2" id="KW-1185">Reference proteome</keyword>
<comment type="caution">
    <text evidence="1">The sequence shown here is derived from an EMBL/GenBank/DDBJ whole genome shotgun (WGS) entry which is preliminary data.</text>
</comment>
<evidence type="ECO:0000313" key="1">
    <source>
        <dbReference type="EMBL" id="EYC14338.1"/>
    </source>
</evidence>
<dbReference type="Proteomes" id="UP000024635">
    <property type="component" value="Unassembled WGS sequence"/>
</dbReference>
<proteinExistence type="predicted"/>
<name>A0A016UI81_9BILA</name>